<keyword evidence="3" id="KW-1185">Reference proteome</keyword>
<dbReference type="GeneID" id="10971177"/>
<reference evidence="2 3" key="8">
    <citation type="journal article" date="2010" name="J. Virol.">
        <title>Microarray analysis of Paramecium bursaria chlorella virus 1 transcription.</title>
        <authorList>
            <person name="Yanai-Balser G.M."/>
            <person name="Duncan G.A."/>
            <person name="Eudy J.D."/>
            <person name="Wang D."/>
            <person name="Li X."/>
            <person name="Agarkova I.V."/>
            <person name="Dunigan D.D."/>
            <person name="Van Etten J.L."/>
        </authorList>
    </citation>
    <scope>NUCLEOTIDE SEQUENCE [LARGE SCALE GENOMIC DNA]</scope>
</reference>
<evidence type="ECO:0000256" key="1">
    <source>
        <dbReference type="SAM" id="MobiDB-lite"/>
    </source>
</evidence>
<dbReference type="RefSeq" id="YP_004678879.1">
    <property type="nucleotide sequence ID" value="NC_000852.5"/>
</dbReference>
<proteinExistence type="predicted"/>
<organismHost>
    <name type="scientific">Chlorella</name>
    <dbReference type="NCBI Taxonomy" id="3071"/>
</organismHost>
<dbReference type="OrthoDB" id="36918at10239"/>
<dbReference type="Proteomes" id="UP000000862">
    <property type="component" value="Segment"/>
</dbReference>
<reference evidence="2 3" key="4">
    <citation type="journal article" date="1996" name="Virology">
        <title>Analysis of 76 kb of the chlorella virus PBCV-1 330-kb genome: map positions 182 to 258.</title>
        <authorList>
            <person name="Kutish G.F."/>
            <person name="Li Y."/>
            <person name="Lu Z."/>
            <person name="Furuta M."/>
            <person name="Rock D.L."/>
            <person name="Van Etten J.L."/>
        </authorList>
    </citation>
    <scope>NUCLEOTIDE SEQUENCE [LARGE SCALE GENOMIC DNA]</scope>
</reference>
<reference evidence="2 3" key="3">
    <citation type="journal article" date="1996" name="Virology">
        <title>Analysis of 94 kb of the chlorella virus PBCV-1 330-kb genome: map positions 88 to 182.</title>
        <authorList>
            <person name="Lu Z."/>
            <person name="Li Y."/>
            <person name="Que Q."/>
            <person name="Kutish G.F."/>
            <person name="Rock D.L."/>
            <person name="Van Etten J.L."/>
        </authorList>
    </citation>
    <scope>NUCLEOTIDE SEQUENCE [LARGE SCALE GENOMIC DNA]</scope>
</reference>
<reference evidence="2 3" key="5">
    <citation type="journal article" date="1997" name="Virology">
        <title>Analysis of 74 kb of DNA located at the right end of the 330-kb chlorella virus PBCV-1 genome.</title>
        <authorList>
            <person name="Li Y."/>
            <person name="Lu Z."/>
            <person name="Sun L."/>
            <person name="Ropp S."/>
            <person name="Kutish G.F."/>
            <person name="Rock D.L."/>
            <person name="Van Etten J.L."/>
        </authorList>
    </citation>
    <scope>NUCLEOTIDE SEQUENCE [LARGE SCALE GENOMIC DNA]</scope>
</reference>
<feature type="compositionally biased region" description="Pro residues" evidence="1">
    <location>
        <begin position="169"/>
        <end position="191"/>
    </location>
</feature>
<protein>
    <submittedName>
        <fullName evidence="2">Uncharacterized protein</fullName>
    </submittedName>
</protein>
<sequence>MNGRPFIPAIEFALPINKEDKVVIENRGTPLVFTTPGVIELNSSGIGTGDFITVTIKYETSSIDWTINEMNDYGVGIAFIRSDGEFFNVPHVWDDGDTGYDIVLRESQRRPMGRNIEHTKTIQIPEGPDRVEIALLPMFGWMNDGVHDFVQGSLTNVELSIEINVLTSPPAPPPPTPAPPPPTPEPTPEPAPQYEITAKFEDHPYLDYTQDNANVKPSYFNTKVVDVNIKYDVDGVFEIPFGCTNMTLKVNGFDLVTDRLRCIHISLRIYDDNDVVVQDVFKIPQSEICYNSPPRAFEYMVDITEQMKSIVFNIAVNPGYTLNDPVVIESMELIFSNI</sequence>
<accession>F8TTW3</accession>
<evidence type="ECO:0000313" key="2">
    <source>
        <dbReference type="EMBL" id="AEI70024.1"/>
    </source>
</evidence>
<dbReference type="KEGG" id="vg:10971177"/>
<reference evidence="2 3" key="6">
    <citation type="journal article" date="1999" name="Virology">
        <title>Chlorella virus PBCV-1 encodes a functional homospermidine synthase.</title>
        <authorList>
            <person name="Kaiser A."/>
            <person name="Vollmert M."/>
            <person name="Tholl D."/>
            <person name="Graves M.V."/>
            <person name="Gurnon J.R."/>
            <person name="Xing W."/>
            <person name="Lisec A.D."/>
            <person name="Nickerson K.W."/>
            <person name="Van Etten J.L."/>
        </authorList>
    </citation>
    <scope>NUCLEOTIDE SEQUENCE [LARGE SCALE GENOMIC DNA]</scope>
</reference>
<dbReference type="EMBL" id="JF411744">
    <property type="protein sequence ID" value="AEI70024.1"/>
    <property type="molecule type" value="Genomic_DNA"/>
</dbReference>
<evidence type="ECO:0000313" key="3">
    <source>
        <dbReference type="Proteomes" id="UP000000862"/>
    </source>
</evidence>
<gene>
    <name evidence="2" type="primary">A057aR</name>
</gene>
<reference evidence="2 3" key="7">
    <citation type="journal article" date="2000" name="Virology">
        <title>Characterization of a beta-1,3-glucanase encoded by chlorella virus PBCV-1.</title>
        <authorList>
            <person name="Sun L."/>
            <person name="Gurnon J.R."/>
            <person name="Adams B.J."/>
            <person name="Graves M.V."/>
            <person name="Van Etten J.L."/>
        </authorList>
    </citation>
    <scope>NUCLEOTIDE SEQUENCE [LARGE SCALE GENOMIC DNA]</scope>
</reference>
<reference evidence="2 3" key="1">
    <citation type="journal article" date="1995" name="Virology">
        <title>Analysis of 45 kb of DNA located at the left end of the chlorella virus PBCV-1 genome.</title>
        <authorList>
            <person name="Lu Z."/>
            <person name="Li Y."/>
            <person name="Zhang Y."/>
            <person name="Kutish G.F."/>
            <person name="Rock D.L."/>
            <person name="Van Etten J.L."/>
        </authorList>
    </citation>
    <scope>NUCLEOTIDE SEQUENCE [LARGE SCALE GENOMIC DNA]</scope>
</reference>
<feature type="region of interest" description="Disordered" evidence="1">
    <location>
        <begin position="165"/>
        <end position="192"/>
    </location>
</feature>
<organism evidence="2 3">
    <name type="scientific">Paramecium bursaria Chlorella virus 1</name>
    <name type="common">PBCV-1</name>
    <dbReference type="NCBI Taxonomy" id="10506"/>
    <lineage>
        <taxon>Viruses</taxon>
        <taxon>Varidnaviria</taxon>
        <taxon>Bamfordvirae</taxon>
        <taxon>Nucleocytoviricota</taxon>
        <taxon>Megaviricetes</taxon>
        <taxon>Algavirales</taxon>
        <taxon>Phycodnaviridae</taxon>
        <taxon>Chlorovirus</taxon>
        <taxon>Chlorovirus vanettense</taxon>
    </lineage>
</organism>
<name>F8TTW3_PBCV1</name>
<reference evidence="2 3" key="2">
    <citation type="journal article" date="1995" name="Virology">
        <title>Analysis of 43 kb of the Chlorella virus PBCV-1 330-kb genome: map positions 45 to 88.</title>
        <authorList>
            <person name="Li Y."/>
            <person name="Lu Z."/>
            <person name="Burbank D.E."/>
            <person name="Kutish G.F."/>
            <person name="Rock D.L."/>
            <person name="Van Etten J.L."/>
        </authorList>
    </citation>
    <scope>NUCLEOTIDE SEQUENCE [LARGE SCALE GENOMIC DNA]</scope>
</reference>